<keyword evidence="2 8" id="KW-0963">Cytoplasm</keyword>
<evidence type="ECO:0000256" key="7">
    <source>
        <dbReference type="ARBA" id="ARBA00023170"/>
    </source>
</evidence>
<dbReference type="NCBIfam" id="TIGR00064">
    <property type="entry name" value="ftsY"/>
    <property type="match status" value="1"/>
</dbReference>
<accession>M0IGH8</accession>
<comment type="catalytic activity">
    <reaction evidence="8">
        <text>GTP + H2O = GDP + phosphate + H(+)</text>
        <dbReference type="Rhea" id="RHEA:19669"/>
        <dbReference type="ChEBI" id="CHEBI:15377"/>
        <dbReference type="ChEBI" id="CHEBI:15378"/>
        <dbReference type="ChEBI" id="CHEBI:37565"/>
        <dbReference type="ChEBI" id="CHEBI:43474"/>
        <dbReference type="ChEBI" id="CHEBI:58189"/>
        <dbReference type="EC" id="3.6.5.4"/>
    </reaction>
</comment>
<keyword evidence="11" id="KW-0132">Cell division</keyword>
<feature type="compositionally biased region" description="Basic and acidic residues" evidence="9">
    <location>
        <begin position="1"/>
        <end position="26"/>
    </location>
</feature>
<dbReference type="SMART" id="SM00963">
    <property type="entry name" value="SRP54_N"/>
    <property type="match status" value="1"/>
</dbReference>
<comment type="similarity">
    <text evidence="8">Belongs to the GTP-binding SRP family. FtsY subfamily.</text>
</comment>
<keyword evidence="7 8" id="KW-0675">Receptor</keyword>
<evidence type="ECO:0000256" key="1">
    <source>
        <dbReference type="ARBA" id="ARBA00022475"/>
    </source>
</evidence>
<dbReference type="InterPro" id="IPR003593">
    <property type="entry name" value="AAA+_ATPase"/>
</dbReference>
<evidence type="ECO:0000259" key="10">
    <source>
        <dbReference type="PROSITE" id="PS00300"/>
    </source>
</evidence>
<dbReference type="PANTHER" id="PTHR43134">
    <property type="entry name" value="SIGNAL RECOGNITION PARTICLE RECEPTOR SUBUNIT ALPHA"/>
    <property type="match status" value="1"/>
</dbReference>
<dbReference type="FunFam" id="3.40.50.300:FF:000566">
    <property type="entry name" value="Signal recognition particle receptor subunit alpha"/>
    <property type="match status" value="1"/>
</dbReference>
<evidence type="ECO:0000256" key="6">
    <source>
        <dbReference type="ARBA" id="ARBA00023136"/>
    </source>
</evidence>
<dbReference type="Gene3D" id="3.40.50.300">
    <property type="entry name" value="P-loop containing nucleotide triphosphate hydrolases"/>
    <property type="match status" value="1"/>
</dbReference>
<keyword evidence="4 8" id="KW-0378">Hydrolase</keyword>
<sequence length="463" mass="48980">MFDGLKKKLNRFRKDVEDTAEEKAEAAAEDADADAEADAPDAATTADTDAVDAESTETTPTATDSVAVETDAETQPAEPTTETAEADAAVDTDDGTGAETGTESATASTDSPATETASQPESASEPASAAAEREAERDADGDDIPESLASDAAKAALSNEDEDDSSSASRLKRAAAFATGKVVIEEEDLEDPLWELEMALLQSDVEMQVAEEILDTIRGKLIGETRKQVQSTGQLVSEALHDALYEVISVGQFDFDQRIAEADKPVTLIFTGINGVGKTTTIAKLARYFEKQGYSTVLANGDTYRAGANEQIREHADALDKKLIAHEQGGDPAAVIYDAVEYAEAHDIDIVLGDTAGRLHTSNDLMAQLEKIDRVVGPDLTIFVDEAVAGQDAVERARQFNDAAAIDGAILTKADADSNGGAAISIAYVTGKPILFLGVGQGYDHIERFDPEAMVERLLGDEE</sequence>
<feature type="compositionally biased region" description="Low complexity" evidence="9">
    <location>
        <begin position="73"/>
        <end position="83"/>
    </location>
</feature>
<feature type="domain" description="SRP54-type proteins GTP-binding" evidence="10">
    <location>
        <begin position="433"/>
        <end position="446"/>
    </location>
</feature>
<feature type="compositionally biased region" description="Acidic residues" evidence="9">
    <location>
        <begin position="27"/>
        <end position="39"/>
    </location>
</feature>
<name>M0IGH8_9EURY</name>
<dbReference type="PATRIC" id="fig|662479.7.peg.1783"/>
<evidence type="ECO:0000256" key="4">
    <source>
        <dbReference type="ARBA" id="ARBA00022801"/>
    </source>
</evidence>
<dbReference type="SMART" id="SM00382">
    <property type="entry name" value="AAA"/>
    <property type="match status" value="1"/>
</dbReference>
<dbReference type="Pfam" id="PF00448">
    <property type="entry name" value="SRP54"/>
    <property type="match status" value="1"/>
</dbReference>
<dbReference type="SUPFAM" id="SSF52540">
    <property type="entry name" value="P-loop containing nucleoside triphosphate hydrolases"/>
    <property type="match status" value="1"/>
</dbReference>
<keyword evidence="3 8" id="KW-0547">Nucleotide-binding</keyword>
<keyword evidence="5 8" id="KW-0342">GTP-binding</keyword>
<gene>
    <name evidence="8" type="primary">ftsY</name>
    <name evidence="11" type="ORF">C440_08822</name>
</gene>
<dbReference type="GO" id="GO:0005737">
    <property type="term" value="C:cytoplasm"/>
    <property type="evidence" value="ECO:0007669"/>
    <property type="project" value="UniProtKB-SubCell"/>
</dbReference>
<dbReference type="GO" id="GO:0051301">
    <property type="term" value="P:cell division"/>
    <property type="evidence" value="ECO:0007669"/>
    <property type="project" value="UniProtKB-KW"/>
</dbReference>
<dbReference type="Proteomes" id="UP000011550">
    <property type="component" value="Unassembled WGS sequence"/>
</dbReference>
<comment type="caution">
    <text evidence="11">The sequence shown here is derived from an EMBL/GenBank/DDBJ whole genome shotgun (WGS) entry which is preliminary data.</text>
</comment>
<keyword evidence="1 8" id="KW-1003">Cell membrane</keyword>
<feature type="compositionally biased region" description="Acidic residues" evidence="9">
    <location>
        <begin position="84"/>
        <end position="96"/>
    </location>
</feature>
<feature type="region of interest" description="Disordered" evidence="9">
    <location>
        <begin position="1"/>
        <end position="146"/>
    </location>
</feature>
<evidence type="ECO:0000256" key="8">
    <source>
        <dbReference type="HAMAP-Rule" id="MF_00920"/>
    </source>
</evidence>
<keyword evidence="11" id="KW-0131">Cell cycle</keyword>
<evidence type="ECO:0000256" key="3">
    <source>
        <dbReference type="ARBA" id="ARBA00022741"/>
    </source>
</evidence>
<dbReference type="Pfam" id="PF02881">
    <property type="entry name" value="SRP54_N"/>
    <property type="match status" value="1"/>
</dbReference>
<dbReference type="AlphaFoldDB" id="M0IGH8"/>
<dbReference type="InterPro" id="IPR027417">
    <property type="entry name" value="P-loop_NTPase"/>
</dbReference>
<dbReference type="GO" id="GO:0005047">
    <property type="term" value="F:signal recognition particle binding"/>
    <property type="evidence" value="ECO:0007669"/>
    <property type="project" value="TreeGrafter"/>
</dbReference>
<dbReference type="GO" id="GO:0003924">
    <property type="term" value="F:GTPase activity"/>
    <property type="evidence" value="ECO:0007669"/>
    <property type="project" value="UniProtKB-UniRule"/>
</dbReference>
<evidence type="ECO:0000256" key="9">
    <source>
        <dbReference type="SAM" id="MobiDB-lite"/>
    </source>
</evidence>
<evidence type="ECO:0000256" key="2">
    <source>
        <dbReference type="ARBA" id="ARBA00022490"/>
    </source>
</evidence>
<dbReference type="PANTHER" id="PTHR43134:SF1">
    <property type="entry name" value="SIGNAL RECOGNITION PARTICLE RECEPTOR SUBUNIT ALPHA"/>
    <property type="match status" value="1"/>
</dbReference>
<evidence type="ECO:0000313" key="12">
    <source>
        <dbReference type="Proteomes" id="UP000011550"/>
    </source>
</evidence>
<comment type="subcellular location">
    <subcellularLocation>
        <location evidence="8">Cell membrane</location>
        <topology evidence="8">Peripheral membrane protein</topology>
        <orientation evidence="8">Cytoplasmic side</orientation>
    </subcellularLocation>
    <subcellularLocation>
        <location evidence="8">Cytoplasm</location>
    </subcellularLocation>
</comment>
<dbReference type="STRING" id="662479.C440_08822"/>
<protein>
    <recommendedName>
        <fullName evidence="8">Signal recognition particle receptor FtsY</fullName>
        <shortName evidence="8">SRP receptor</shortName>
        <ecNumber evidence="8">3.6.5.4</ecNumber>
    </recommendedName>
</protein>
<dbReference type="HAMAP" id="MF_00920">
    <property type="entry name" value="FtsY"/>
    <property type="match status" value="1"/>
</dbReference>
<reference evidence="11 12" key="1">
    <citation type="journal article" date="2014" name="PLoS Genet.">
        <title>Phylogenetically driven sequencing of extremely halophilic archaea reveals strategies for static and dynamic osmo-response.</title>
        <authorList>
            <person name="Becker E.A."/>
            <person name="Seitzer P.M."/>
            <person name="Tritt A."/>
            <person name="Larsen D."/>
            <person name="Krusor M."/>
            <person name="Yao A.I."/>
            <person name="Wu D."/>
            <person name="Madern D."/>
            <person name="Eisen J.A."/>
            <person name="Darling A.E."/>
            <person name="Facciotti M.T."/>
        </authorList>
    </citation>
    <scope>NUCLEOTIDE SEQUENCE [LARGE SCALE GENOMIC DNA]</scope>
    <source>
        <strain evidence="11 12">ATCC BAA-1512</strain>
    </source>
</reference>
<organism evidence="11 12">
    <name type="scientific">Haloferax mucosum ATCC BAA-1512</name>
    <dbReference type="NCBI Taxonomy" id="662479"/>
    <lineage>
        <taxon>Archaea</taxon>
        <taxon>Methanobacteriati</taxon>
        <taxon>Methanobacteriota</taxon>
        <taxon>Stenosarchaea group</taxon>
        <taxon>Halobacteria</taxon>
        <taxon>Halobacteriales</taxon>
        <taxon>Haloferacaceae</taxon>
        <taxon>Haloferax</taxon>
    </lineage>
</organism>
<dbReference type="GO" id="GO:0005886">
    <property type="term" value="C:plasma membrane"/>
    <property type="evidence" value="ECO:0007669"/>
    <property type="project" value="UniProtKB-SubCell"/>
</dbReference>
<dbReference type="PROSITE" id="PS00300">
    <property type="entry name" value="SRP54"/>
    <property type="match status" value="1"/>
</dbReference>
<dbReference type="InterPro" id="IPR004390">
    <property type="entry name" value="SR_rcpt_FtsY"/>
</dbReference>
<keyword evidence="6 8" id="KW-0472">Membrane</keyword>
<dbReference type="Gene3D" id="1.20.120.140">
    <property type="entry name" value="Signal recognition particle SRP54, nucleotide-binding domain"/>
    <property type="match status" value="1"/>
</dbReference>
<dbReference type="GO" id="GO:0006614">
    <property type="term" value="P:SRP-dependent cotranslational protein targeting to membrane"/>
    <property type="evidence" value="ECO:0007669"/>
    <property type="project" value="InterPro"/>
</dbReference>
<dbReference type="InterPro" id="IPR036225">
    <property type="entry name" value="SRP/SRP_N"/>
</dbReference>
<feature type="compositionally biased region" description="Low complexity" evidence="9">
    <location>
        <begin position="97"/>
        <end position="130"/>
    </location>
</feature>
<dbReference type="InterPro" id="IPR000897">
    <property type="entry name" value="SRP54_GTPase_dom"/>
</dbReference>
<evidence type="ECO:0000256" key="5">
    <source>
        <dbReference type="ARBA" id="ARBA00023134"/>
    </source>
</evidence>
<dbReference type="OrthoDB" id="372188at2157"/>
<dbReference type="EMBL" id="AOLN01000011">
    <property type="protein sequence ID" value="ELZ95167.1"/>
    <property type="molecule type" value="Genomic_DNA"/>
</dbReference>
<dbReference type="SUPFAM" id="SSF47364">
    <property type="entry name" value="Domain of the SRP/SRP receptor G-proteins"/>
    <property type="match status" value="1"/>
</dbReference>
<dbReference type="RefSeq" id="WP_008320012.1">
    <property type="nucleotide sequence ID" value="NZ_AOLN01000011.1"/>
</dbReference>
<dbReference type="EC" id="3.6.5.4" evidence="8"/>
<dbReference type="InterPro" id="IPR042101">
    <property type="entry name" value="SRP54_N_sf"/>
</dbReference>
<feature type="binding site" evidence="8">
    <location>
        <begin position="272"/>
        <end position="279"/>
    </location>
    <ligand>
        <name>GTP</name>
        <dbReference type="ChEBI" id="CHEBI:37565"/>
    </ligand>
</feature>
<keyword evidence="12" id="KW-1185">Reference proteome</keyword>
<dbReference type="InterPro" id="IPR013822">
    <property type="entry name" value="Signal_recog_particl_SRP54_hlx"/>
</dbReference>
<feature type="binding site" evidence="8">
    <location>
        <begin position="354"/>
        <end position="358"/>
    </location>
    <ligand>
        <name>GTP</name>
        <dbReference type="ChEBI" id="CHEBI:37565"/>
    </ligand>
</feature>
<dbReference type="GO" id="GO:0005525">
    <property type="term" value="F:GTP binding"/>
    <property type="evidence" value="ECO:0007669"/>
    <property type="project" value="UniProtKB-UniRule"/>
</dbReference>
<feature type="binding site" evidence="8">
    <location>
        <begin position="412"/>
        <end position="415"/>
    </location>
    <ligand>
        <name>GTP</name>
        <dbReference type="ChEBI" id="CHEBI:37565"/>
    </ligand>
</feature>
<comment type="subunit">
    <text evidence="8">Part of the signal recognition particle protein translocation system, which is composed of SRP and FtsY.</text>
</comment>
<proteinExistence type="inferred from homology"/>
<dbReference type="SMART" id="SM00962">
    <property type="entry name" value="SRP54"/>
    <property type="match status" value="1"/>
</dbReference>
<evidence type="ECO:0000313" key="11">
    <source>
        <dbReference type="EMBL" id="ELZ95167.1"/>
    </source>
</evidence>
<comment type="function">
    <text evidence="8">Involved in targeting and insertion of nascent membrane proteins into the cytoplasmic membrane. Acts as a receptor for the complex formed by the signal recognition particle (SRP) and the ribosome-nascent chain (RNC).</text>
</comment>